<reference evidence="5 6" key="2">
    <citation type="submission" date="2020-07" db="EMBL/GenBank/DDBJ databases">
        <authorList>
            <person name="Yu X."/>
        </authorList>
    </citation>
    <scope>NUCLEOTIDE SEQUENCE [LARGE SCALE GENOMIC DNA]</scope>
    <source>
        <strain evidence="6">24</strain>
    </source>
</reference>
<dbReference type="Proteomes" id="UP000510682">
    <property type="component" value="Chromosome"/>
</dbReference>
<dbReference type="Gene3D" id="3.20.20.70">
    <property type="entry name" value="Aldolase class I"/>
    <property type="match status" value="1"/>
</dbReference>
<proteinExistence type="predicted"/>
<keyword evidence="6" id="KW-1185">Reference proteome</keyword>
<keyword evidence="1" id="KW-0285">Flavoprotein</keyword>
<dbReference type="KEGG" id="mgor:H0P51_15425"/>
<gene>
    <name evidence="5" type="ORF">H0P51_15425</name>
</gene>
<feature type="region of interest" description="Disordered" evidence="4">
    <location>
        <begin position="311"/>
        <end position="335"/>
    </location>
</feature>
<dbReference type="PANTHER" id="PTHR32332">
    <property type="entry name" value="2-NITROPROPANE DIOXYGENASE"/>
    <property type="match status" value="1"/>
</dbReference>
<dbReference type="GO" id="GO:0018580">
    <property type="term" value="F:nitronate monooxygenase activity"/>
    <property type="evidence" value="ECO:0007669"/>
    <property type="project" value="InterPro"/>
</dbReference>
<dbReference type="SUPFAM" id="SSF51412">
    <property type="entry name" value="Inosine monophosphate dehydrogenase (IMPDH)"/>
    <property type="match status" value="1"/>
</dbReference>
<keyword evidence="3" id="KW-0560">Oxidoreductase</keyword>
<dbReference type="AlphaFoldDB" id="A0A7D6I5U2"/>
<evidence type="ECO:0000256" key="2">
    <source>
        <dbReference type="ARBA" id="ARBA00022643"/>
    </source>
</evidence>
<organism evidence="5 6">
    <name type="scientific">Mycobacterium vicinigordonae</name>
    <dbReference type="NCBI Taxonomy" id="1719132"/>
    <lineage>
        <taxon>Bacteria</taxon>
        <taxon>Bacillati</taxon>
        <taxon>Actinomycetota</taxon>
        <taxon>Actinomycetes</taxon>
        <taxon>Mycobacteriales</taxon>
        <taxon>Mycobacteriaceae</taxon>
        <taxon>Mycobacterium</taxon>
    </lineage>
</organism>
<keyword evidence="5" id="KW-0503">Monooxygenase</keyword>
<dbReference type="InterPro" id="IPR013785">
    <property type="entry name" value="Aldolase_TIM"/>
</dbReference>
<evidence type="ECO:0000256" key="4">
    <source>
        <dbReference type="SAM" id="MobiDB-lite"/>
    </source>
</evidence>
<sequence length="335" mass="34488">MTEQARAPAVNPVCSLARIDIPIIQAPMTYIAGARLAAAVSNAGALGIIETTSEQGRADLRGVRELTSRPVGANIALLFNRDPAVIDLLVDNGIRFVTTSAGDPSLFTARLHEAGITVFHVVGTLAAAKKAVDAGVDGLVVEGIEGGGFKNRFGASTMVLLPLVAAHVDVPIVAAGGICDARSMAAALVLGADGVQMGTRLLASADSPVHANLKEAVVRADETGTVLLPLDGRRMMRVIRTAAAEKLDALASSTEGGAALQRVQRLYFDGDMDASVANTGQVAGRIEDVPPAAEIIAGMWAGCREVLAATADRLGEPPRTGPPRRESAPANSRPG</sequence>
<dbReference type="Pfam" id="PF03060">
    <property type="entry name" value="NMO"/>
    <property type="match status" value="2"/>
</dbReference>
<name>A0A7D6I5U2_9MYCO</name>
<dbReference type="CDD" id="cd04730">
    <property type="entry name" value="NPD_like"/>
    <property type="match status" value="1"/>
</dbReference>
<evidence type="ECO:0000256" key="3">
    <source>
        <dbReference type="ARBA" id="ARBA00023002"/>
    </source>
</evidence>
<evidence type="ECO:0000313" key="6">
    <source>
        <dbReference type="Proteomes" id="UP000510682"/>
    </source>
</evidence>
<keyword evidence="2" id="KW-0288">FMN</keyword>
<protein>
    <submittedName>
        <fullName evidence="5">Nitronate monooxygenase</fullName>
    </submittedName>
</protein>
<reference evidence="6" key="3">
    <citation type="submission" date="2023-07" db="EMBL/GenBank/DDBJ databases">
        <title>Description of Mycobacterium gordonae subsp. intergordonae subsp.nov. and Mycobacterium gordonae subsp. gordonae subsp. nov.</title>
        <authorList>
            <person name="Huang H."/>
        </authorList>
    </citation>
    <scope>NUCLEOTIDE SEQUENCE [LARGE SCALE GENOMIC DNA]</scope>
    <source>
        <strain evidence="6">24</strain>
    </source>
</reference>
<dbReference type="PANTHER" id="PTHR32332:SF20">
    <property type="entry name" value="2-NITROPROPANE DIOXYGENASE-LIKE PROTEIN"/>
    <property type="match status" value="1"/>
</dbReference>
<evidence type="ECO:0000313" key="5">
    <source>
        <dbReference type="EMBL" id="QLL05277.1"/>
    </source>
</evidence>
<accession>A0A7D6I5U2</accession>
<dbReference type="EMBL" id="CP059165">
    <property type="protein sequence ID" value="QLL05277.1"/>
    <property type="molecule type" value="Genomic_DNA"/>
</dbReference>
<evidence type="ECO:0000256" key="1">
    <source>
        <dbReference type="ARBA" id="ARBA00022630"/>
    </source>
</evidence>
<reference evidence="6" key="1">
    <citation type="submission" date="2020-07" db="EMBL/GenBank/DDBJ databases">
        <title>Description of Mycobacterium gordonae subsp. intergordonae subsp.nov. and Mycobacterium gordonae subsp. gordonae subsp. nov.</title>
        <authorList>
            <person name="Yu X."/>
        </authorList>
    </citation>
    <scope>NUCLEOTIDE SEQUENCE [LARGE SCALE GENOMIC DNA]</scope>
    <source>
        <strain evidence="6">24</strain>
    </source>
</reference>
<dbReference type="InterPro" id="IPR004136">
    <property type="entry name" value="NMO"/>
</dbReference>